<dbReference type="Pfam" id="PF01648">
    <property type="entry name" value="ACPS"/>
    <property type="match status" value="1"/>
</dbReference>
<gene>
    <name evidence="4" type="ORF">DHL47_13485</name>
</gene>
<sequence length="179" mass="20849">MCYVLSLYSALLVRMQLAKSQSCSPNFLNFSTNQFGKPVSLTFPKIKFSLSHSHKKILLCTSTSQEIGCDIEFIQNNLQSMMPLDLFHSDECKFIFAENNEKIINKRFFETWTKKEAYFKRIGTGLTPETEHISTLSLPNSIFYSWEEDGYRCSINCENPEKTTKHYMEEEDVISFFKI</sequence>
<evidence type="ECO:0000259" key="3">
    <source>
        <dbReference type="Pfam" id="PF01648"/>
    </source>
</evidence>
<dbReference type="Proteomes" id="UP001519349">
    <property type="component" value="Unassembled WGS sequence"/>
</dbReference>
<evidence type="ECO:0000313" key="5">
    <source>
        <dbReference type="Proteomes" id="UP001519349"/>
    </source>
</evidence>
<dbReference type="InterPro" id="IPR008278">
    <property type="entry name" value="4-PPantetheinyl_Trfase_dom"/>
</dbReference>
<evidence type="ECO:0000256" key="1">
    <source>
        <dbReference type="ARBA" id="ARBA00010990"/>
    </source>
</evidence>
<dbReference type="EMBL" id="QFAY01000049">
    <property type="protein sequence ID" value="MBP2622297.1"/>
    <property type="molecule type" value="Genomic_DNA"/>
</dbReference>
<evidence type="ECO:0000256" key="2">
    <source>
        <dbReference type="ARBA" id="ARBA00022679"/>
    </source>
</evidence>
<keyword evidence="5" id="KW-1185">Reference proteome</keyword>
<protein>
    <recommendedName>
        <fullName evidence="3">4'-phosphopantetheinyl transferase domain-containing protein</fullName>
    </recommendedName>
</protein>
<dbReference type="Gene3D" id="3.90.470.20">
    <property type="entry name" value="4'-phosphopantetheinyl transferase domain"/>
    <property type="match status" value="1"/>
</dbReference>
<comment type="caution">
    <text evidence="4">The sequence shown here is derived from an EMBL/GenBank/DDBJ whole genome shotgun (WGS) entry which is preliminary data.</text>
</comment>
<name>A0ABS5B0D5_9STRE</name>
<dbReference type="PANTHER" id="PTHR12215:SF10">
    <property type="entry name" value="L-AMINOADIPATE-SEMIALDEHYDE DEHYDROGENASE-PHOSPHOPANTETHEINYL TRANSFERASE"/>
    <property type="match status" value="1"/>
</dbReference>
<keyword evidence="2" id="KW-0808">Transferase</keyword>
<comment type="similarity">
    <text evidence="1">Belongs to the P-Pant transferase superfamily. Gsp/Sfp/HetI/AcpT family.</text>
</comment>
<accession>A0ABS5B0D5</accession>
<dbReference type="SUPFAM" id="SSF56214">
    <property type="entry name" value="4'-phosphopantetheinyl transferase"/>
    <property type="match status" value="2"/>
</dbReference>
<dbReference type="PANTHER" id="PTHR12215">
    <property type="entry name" value="PHOSPHOPANTETHEINE TRANSFERASE"/>
    <property type="match status" value="1"/>
</dbReference>
<dbReference type="InterPro" id="IPR050559">
    <property type="entry name" value="P-Pant_transferase_sf"/>
</dbReference>
<proteinExistence type="inferred from homology"/>
<organism evidence="4 5">
    <name type="scientific">Streptococcus panodentis</name>
    <dbReference type="NCBI Taxonomy" id="1581472"/>
    <lineage>
        <taxon>Bacteria</taxon>
        <taxon>Bacillati</taxon>
        <taxon>Bacillota</taxon>
        <taxon>Bacilli</taxon>
        <taxon>Lactobacillales</taxon>
        <taxon>Streptococcaceae</taxon>
        <taxon>Streptococcus</taxon>
    </lineage>
</organism>
<dbReference type="InterPro" id="IPR037143">
    <property type="entry name" value="4-PPantetheinyl_Trfase_dom_sf"/>
</dbReference>
<reference evidence="4 5" key="1">
    <citation type="submission" date="2018-05" db="EMBL/GenBank/DDBJ databases">
        <title>Draft genome sequence of Streptococcus panodentis CCUG 70867T.</title>
        <authorList>
            <person name="Salva-Serra F."/>
            <person name="Mendez V."/>
            <person name="Jaen-Luchoro D."/>
            <person name="Gonzales-Siles L."/>
            <person name="Karlsson R."/>
            <person name="Engstrom-Jakobsson H."/>
            <person name="Busquets A."/>
            <person name="Gomila M."/>
            <person name="Pineiro-Iglesias B."/>
            <person name="Bennasar-Figueras A."/>
            <person name="Seeger M."/>
            <person name="Moore E."/>
        </authorList>
    </citation>
    <scope>NUCLEOTIDE SEQUENCE [LARGE SCALE GENOMIC DNA]</scope>
    <source>
        <strain evidence="4 5">CCUG 70867</strain>
    </source>
</reference>
<evidence type="ECO:0000313" key="4">
    <source>
        <dbReference type="EMBL" id="MBP2622297.1"/>
    </source>
</evidence>
<feature type="domain" description="4'-phosphopantetheinyl transferase" evidence="3">
    <location>
        <begin position="67"/>
        <end position="140"/>
    </location>
</feature>